<dbReference type="Proteomes" id="UP000198348">
    <property type="component" value="Unassembled WGS sequence"/>
</dbReference>
<evidence type="ECO:0000313" key="3">
    <source>
        <dbReference type="EMBL" id="SNR60028.1"/>
    </source>
</evidence>
<evidence type="ECO:0000256" key="2">
    <source>
        <dbReference type="SAM" id="Phobius"/>
    </source>
</evidence>
<gene>
    <name evidence="3" type="ORF">SAMN06265360_111126</name>
</gene>
<keyword evidence="2" id="KW-1133">Transmembrane helix</keyword>
<feature type="region of interest" description="Disordered" evidence="1">
    <location>
        <begin position="59"/>
        <end position="85"/>
    </location>
</feature>
<dbReference type="EMBL" id="FZNW01000011">
    <property type="protein sequence ID" value="SNR60028.1"/>
    <property type="molecule type" value="Genomic_DNA"/>
</dbReference>
<evidence type="ECO:0000313" key="4">
    <source>
        <dbReference type="Proteomes" id="UP000198348"/>
    </source>
</evidence>
<evidence type="ECO:0000256" key="1">
    <source>
        <dbReference type="SAM" id="MobiDB-lite"/>
    </source>
</evidence>
<reference evidence="3 4" key="1">
    <citation type="submission" date="2017-06" db="EMBL/GenBank/DDBJ databases">
        <authorList>
            <person name="Kim H.J."/>
            <person name="Triplett B.A."/>
        </authorList>
    </citation>
    <scope>NUCLEOTIDE SEQUENCE [LARGE SCALE GENOMIC DNA]</scope>
    <source>
        <strain evidence="3 4">DSM 45207</strain>
    </source>
</reference>
<dbReference type="RefSeq" id="WP_089301744.1">
    <property type="nucleotide sequence ID" value="NZ_FZNW01000011.1"/>
</dbReference>
<keyword evidence="2" id="KW-0472">Membrane</keyword>
<dbReference type="AlphaFoldDB" id="A0A238XN67"/>
<sequence>MSVLETVLYLIVIPGAIYGLISLVALRSKLASTTRYRPGQEWEYPPVWWSANPEGVGSPAEYGAEPRGPARQETARVRGGARGTW</sequence>
<feature type="transmembrane region" description="Helical" evidence="2">
    <location>
        <begin position="6"/>
        <end position="26"/>
    </location>
</feature>
<protein>
    <submittedName>
        <fullName evidence="3">Uncharacterized protein</fullName>
    </submittedName>
</protein>
<keyword evidence="2" id="KW-0812">Transmembrane</keyword>
<accession>A0A238XN67</accession>
<keyword evidence="4" id="KW-1185">Reference proteome</keyword>
<name>A0A238XN67_9PSEU</name>
<dbReference type="OrthoDB" id="5193416at2"/>
<proteinExistence type="predicted"/>
<organism evidence="3 4">
    <name type="scientific">Haloechinothrix alba</name>
    <dbReference type="NCBI Taxonomy" id="664784"/>
    <lineage>
        <taxon>Bacteria</taxon>
        <taxon>Bacillati</taxon>
        <taxon>Actinomycetota</taxon>
        <taxon>Actinomycetes</taxon>
        <taxon>Pseudonocardiales</taxon>
        <taxon>Pseudonocardiaceae</taxon>
        <taxon>Haloechinothrix</taxon>
    </lineage>
</organism>